<dbReference type="Proteomes" id="UP000190744">
    <property type="component" value="Unassembled WGS sequence"/>
</dbReference>
<feature type="compositionally biased region" description="Low complexity" evidence="11">
    <location>
        <begin position="12"/>
        <end position="24"/>
    </location>
</feature>
<feature type="compositionally biased region" description="Basic and acidic residues" evidence="11">
    <location>
        <begin position="611"/>
        <end position="630"/>
    </location>
</feature>
<feature type="compositionally biased region" description="Low complexity" evidence="11">
    <location>
        <begin position="546"/>
        <end position="556"/>
    </location>
</feature>
<feature type="compositionally biased region" description="Pro residues" evidence="11">
    <location>
        <begin position="1"/>
        <end position="11"/>
    </location>
</feature>
<feature type="region of interest" description="Disordered" evidence="11">
    <location>
        <begin position="392"/>
        <end position="414"/>
    </location>
</feature>
<dbReference type="GO" id="GO:0005884">
    <property type="term" value="C:actin filament"/>
    <property type="evidence" value="ECO:0007669"/>
    <property type="project" value="TreeGrafter"/>
</dbReference>
<dbReference type="PANTHER" id="PTHR13759">
    <property type="entry name" value="TWINFILIN"/>
    <property type="match status" value="1"/>
</dbReference>
<dbReference type="Gene3D" id="3.40.20.10">
    <property type="entry name" value="Severin"/>
    <property type="match status" value="2"/>
</dbReference>
<comment type="subunit">
    <text evidence="8">Interacts with G-actin; ADP-actin form.</text>
</comment>
<feature type="compositionally biased region" description="Basic and acidic residues" evidence="11">
    <location>
        <begin position="846"/>
        <end position="858"/>
    </location>
</feature>
<feature type="compositionally biased region" description="Gly residues" evidence="11">
    <location>
        <begin position="245"/>
        <end position="254"/>
    </location>
</feature>
<feature type="region of interest" description="Disordered" evidence="11">
    <location>
        <begin position="773"/>
        <end position="874"/>
    </location>
</feature>
<evidence type="ECO:0000256" key="3">
    <source>
        <dbReference type="ARBA" id="ARBA00009557"/>
    </source>
</evidence>
<keyword evidence="4" id="KW-0963">Cytoplasm</keyword>
<dbReference type="SUPFAM" id="SSF55753">
    <property type="entry name" value="Actin depolymerizing proteins"/>
    <property type="match status" value="2"/>
</dbReference>
<organism evidence="13 14">
    <name type="scientific">Penicillium brasilianum</name>
    <dbReference type="NCBI Taxonomy" id="104259"/>
    <lineage>
        <taxon>Eukaryota</taxon>
        <taxon>Fungi</taxon>
        <taxon>Dikarya</taxon>
        <taxon>Ascomycota</taxon>
        <taxon>Pezizomycotina</taxon>
        <taxon>Eurotiomycetes</taxon>
        <taxon>Eurotiomycetidae</taxon>
        <taxon>Eurotiales</taxon>
        <taxon>Aspergillaceae</taxon>
        <taxon>Penicillium</taxon>
    </lineage>
</organism>
<dbReference type="GO" id="GO:0030042">
    <property type="term" value="P:actin filament depolymerization"/>
    <property type="evidence" value="ECO:0007669"/>
    <property type="project" value="TreeGrafter"/>
</dbReference>
<feature type="compositionally biased region" description="Basic and acidic residues" evidence="11">
    <location>
        <begin position="811"/>
        <end position="824"/>
    </location>
</feature>
<comment type="similarity">
    <text evidence="3">Belongs to the actin-binding proteins ADF family. Twinfilin subfamily.</text>
</comment>
<gene>
    <name evidence="13" type="ORF">PEBR_12300</name>
</gene>
<evidence type="ECO:0000256" key="2">
    <source>
        <dbReference type="ARBA" id="ARBA00004544"/>
    </source>
</evidence>
<accession>A0A1S9RSG0</accession>
<dbReference type="InterPro" id="IPR028458">
    <property type="entry name" value="Twinfilin"/>
</dbReference>
<evidence type="ECO:0000256" key="8">
    <source>
        <dbReference type="ARBA" id="ARBA00038532"/>
    </source>
</evidence>
<name>A0A1S9RSG0_PENBI</name>
<evidence type="ECO:0000256" key="6">
    <source>
        <dbReference type="ARBA" id="ARBA00023203"/>
    </source>
</evidence>
<dbReference type="PANTHER" id="PTHR13759:SF1">
    <property type="entry name" value="TWINFILIN"/>
    <property type="match status" value="1"/>
</dbReference>
<dbReference type="GO" id="GO:0003785">
    <property type="term" value="F:actin monomer binding"/>
    <property type="evidence" value="ECO:0007669"/>
    <property type="project" value="TreeGrafter"/>
</dbReference>
<feature type="region of interest" description="Disordered" evidence="11">
    <location>
        <begin position="232"/>
        <end position="254"/>
    </location>
</feature>
<comment type="caution">
    <text evidence="13">The sequence shown here is derived from an EMBL/GenBank/DDBJ whole genome shotgun (WGS) entry which is preliminary data.</text>
</comment>
<feature type="region of interest" description="Disordered" evidence="11">
    <location>
        <begin position="520"/>
        <end position="673"/>
    </location>
</feature>
<evidence type="ECO:0000256" key="10">
    <source>
        <dbReference type="ARBA" id="ARBA00069496"/>
    </source>
</evidence>
<proteinExistence type="inferred from homology"/>
<feature type="compositionally biased region" description="Polar residues" evidence="11">
    <location>
        <begin position="591"/>
        <end position="609"/>
    </location>
</feature>
<dbReference type="EMBL" id="LJBN01000118">
    <property type="protein sequence ID" value="OOQ88479.1"/>
    <property type="molecule type" value="Genomic_DNA"/>
</dbReference>
<evidence type="ECO:0000259" key="12">
    <source>
        <dbReference type="PROSITE" id="PS51263"/>
    </source>
</evidence>
<dbReference type="PROSITE" id="PS51263">
    <property type="entry name" value="ADF_H"/>
    <property type="match status" value="2"/>
</dbReference>
<dbReference type="GO" id="GO:0005938">
    <property type="term" value="C:cell cortex"/>
    <property type="evidence" value="ECO:0007669"/>
    <property type="project" value="UniProtKB-SubCell"/>
</dbReference>
<dbReference type="FunFam" id="3.40.20.10:FF:000042">
    <property type="entry name" value="Actin depolymerizing protein"/>
    <property type="match status" value="1"/>
</dbReference>
<feature type="compositionally biased region" description="Acidic residues" evidence="11">
    <location>
        <begin position="859"/>
        <end position="874"/>
    </location>
</feature>
<feature type="compositionally biased region" description="Low complexity" evidence="11">
    <location>
        <begin position="641"/>
        <end position="651"/>
    </location>
</feature>
<sequence length="874" mass="95904">MRRPTPAPRHSPLPLSSLPINNNSAKQPQRPTPVRHHAVRNHRYINSPSISSISKTISPPLTLKLTTTPQPVSSELHDAFNRFTSDPSIFCLPVTITAESLTPLSPISFSGSSTSPDAFYTSLAQISSILQPKTPIYLLLRRPLATKTTLVALTYIPSNAPVRPKMLFASTRSTLVRELGTEKFDDTVFATEEEEIVGREAWSERDGDKAGVGREALMGEKERELEAVRRAEAEARSGTPQRDIGIGGTFGPGTGSGMRVSMPVDEAAKAALNELGDGGLVQLVYTEVDVTTVDIPTETITLADKQSGVQPDSVASHISSTSPRYSFYHYRGSDVVVFIYTCPTGSSIRERMLHASSRRNAITVAEGEGLKITKKIEASGPDEITGERLKEEVHPAQDSGPARGFARPRRPEQIRPRTSQIYNLGTTVAVLFQTRAFEAVECITDTLATADDAFILVVAKRALVADPHQRSRAHVGVAHGAFAVAFVAKAADGDAGLLAAHDEIGPAGLRKGGELQSWFGGGGLERKRSSQKSDGTRARAPATPDSELLSATLASAVAVPEQDNIRQSPEISTKRRQSSVSEHETKRRRLSSQGEISPQAGRQQHSPQRSAPDRPAERRPNRQGREEDRKRGQRLFGGLLGTLSQSSTSAAQKRRADIEKRQQDKLKSQADEYDELKKRRRERRDVIRRKETPFYEREAMQIRHSNLIAIAHFLKTRTEPVLFYKPWQLRSGDEDVIREQIEEAEATVAREVAEFDARYPPEAFVYEKPEPISAEAAGPQAESEEQPKQAKPTAEPVSEQAALPNPEADDKEPKEAPVEKDAQSSKEQPSEPIQSEAAPTDVADAADSKDDAHRTAHDDDGDEMLEDNEDTVIY</sequence>
<evidence type="ECO:0000256" key="1">
    <source>
        <dbReference type="ARBA" id="ARBA00004245"/>
    </source>
</evidence>
<evidence type="ECO:0000256" key="4">
    <source>
        <dbReference type="ARBA" id="ARBA00022490"/>
    </source>
</evidence>
<dbReference type="CDD" id="cd11284">
    <property type="entry name" value="ADF_Twf-C_like"/>
    <property type="match status" value="1"/>
</dbReference>
<reference evidence="14" key="1">
    <citation type="submission" date="2015-09" db="EMBL/GenBank/DDBJ databases">
        <authorList>
            <person name="Fill T.P."/>
            <person name="Baretta J.F."/>
            <person name="de Almeida L.G."/>
            <person name="Rocha M."/>
            <person name="de Souza D.H."/>
            <person name="Malavazi I."/>
            <person name="Cerdeira L.T."/>
            <person name="Hong H."/>
            <person name="Samborskyy M."/>
            <person name="de Vasconcelos A.T."/>
            <person name="Leadlay P."/>
            <person name="Rodrigues-Filho E."/>
        </authorList>
    </citation>
    <scope>NUCLEOTIDE SEQUENCE [LARGE SCALE GENOMIC DNA]</scope>
    <source>
        <strain evidence="14">LaBioMMi 136</strain>
    </source>
</reference>
<evidence type="ECO:0000313" key="13">
    <source>
        <dbReference type="EMBL" id="OOQ88479.1"/>
    </source>
</evidence>
<evidence type="ECO:0000256" key="7">
    <source>
        <dbReference type="ARBA" id="ARBA00023212"/>
    </source>
</evidence>
<feature type="domain" description="ADF-H" evidence="12">
    <location>
        <begin position="68"/>
        <end position="206"/>
    </location>
</feature>
<keyword evidence="5" id="KW-0677">Repeat</keyword>
<evidence type="ECO:0000256" key="9">
    <source>
        <dbReference type="ARBA" id="ARBA00056419"/>
    </source>
</evidence>
<dbReference type="CDD" id="cd11285">
    <property type="entry name" value="ADF_Twf-N_like"/>
    <property type="match status" value="1"/>
</dbReference>
<dbReference type="AlphaFoldDB" id="A0A1S9RSG0"/>
<dbReference type="Pfam" id="PF00241">
    <property type="entry name" value="Cofilin_ADF"/>
    <property type="match status" value="2"/>
</dbReference>
<comment type="subcellular location">
    <subcellularLocation>
        <location evidence="2">Cytoplasm</location>
        <location evidence="2">Cell cortex</location>
    </subcellularLocation>
    <subcellularLocation>
        <location evidence="1">Cytoplasm</location>
        <location evidence="1">Cytoskeleton</location>
    </subcellularLocation>
</comment>
<dbReference type="InterPro" id="IPR006786">
    <property type="entry name" value="Pinin_SDK_MemA"/>
</dbReference>
<comment type="function">
    <text evidence="9">Actin-binding protein involved in motile and morphological processes. Inhibits actin polymerization, likely by sequestering G-actin.</text>
</comment>
<evidence type="ECO:0000256" key="5">
    <source>
        <dbReference type="ARBA" id="ARBA00022737"/>
    </source>
</evidence>
<feature type="region of interest" description="Disordered" evidence="11">
    <location>
        <begin position="1"/>
        <end position="36"/>
    </location>
</feature>
<protein>
    <recommendedName>
        <fullName evidence="10">Twinfilin</fullName>
    </recommendedName>
</protein>
<evidence type="ECO:0000313" key="14">
    <source>
        <dbReference type="Proteomes" id="UP000190744"/>
    </source>
</evidence>
<evidence type="ECO:0000256" key="11">
    <source>
        <dbReference type="SAM" id="MobiDB-lite"/>
    </source>
</evidence>
<keyword evidence="6" id="KW-0009">Actin-binding</keyword>
<dbReference type="SMART" id="SM00102">
    <property type="entry name" value="ADF"/>
    <property type="match status" value="2"/>
</dbReference>
<dbReference type="GO" id="GO:0051016">
    <property type="term" value="P:barbed-end actin filament capping"/>
    <property type="evidence" value="ECO:0007669"/>
    <property type="project" value="TreeGrafter"/>
</dbReference>
<keyword evidence="7" id="KW-0206">Cytoskeleton</keyword>
<dbReference type="Pfam" id="PF04696">
    <property type="entry name" value="Pinin_SDK_memA"/>
    <property type="match status" value="1"/>
</dbReference>
<dbReference type="GO" id="GO:0051015">
    <property type="term" value="F:actin filament binding"/>
    <property type="evidence" value="ECO:0007669"/>
    <property type="project" value="TreeGrafter"/>
</dbReference>
<feature type="compositionally biased region" description="Basic and acidic residues" evidence="11">
    <location>
        <begin position="654"/>
        <end position="670"/>
    </location>
</feature>
<dbReference type="InterPro" id="IPR002108">
    <property type="entry name" value="ADF-H"/>
</dbReference>
<dbReference type="FunFam" id="3.40.20.10:FF:000007">
    <property type="entry name" value="Twinfilin-1 isoform 1"/>
    <property type="match status" value="1"/>
</dbReference>
<dbReference type="InterPro" id="IPR029006">
    <property type="entry name" value="ADF-H/Gelsolin-like_dom_sf"/>
</dbReference>
<feature type="domain" description="ADF-H" evidence="12">
    <location>
        <begin position="257"/>
        <end position="394"/>
    </location>
</feature>